<gene>
    <name evidence="1" type="ORF">C1H46_031144</name>
</gene>
<proteinExistence type="predicted"/>
<dbReference type="Proteomes" id="UP000315295">
    <property type="component" value="Unassembled WGS sequence"/>
</dbReference>
<dbReference type="EMBL" id="VIEB01000683">
    <property type="protein sequence ID" value="TQD83287.1"/>
    <property type="molecule type" value="Genomic_DNA"/>
</dbReference>
<comment type="caution">
    <text evidence="1">The sequence shown here is derived from an EMBL/GenBank/DDBJ whole genome shotgun (WGS) entry which is preliminary data.</text>
</comment>
<evidence type="ECO:0000313" key="1">
    <source>
        <dbReference type="EMBL" id="TQD83287.1"/>
    </source>
</evidence>
<accession>A0A540L9Y0</accession>
<name>A0A540L9Y0_MALBA</name>
<sequence>MFPDPQYYKPTSQRPAISVTAAATSRRYEKSKPSAAIDGAFPSISFRALIFVQLQNHHFEEEDLWCWEDNEDGGDDRPMLGSYVL</sequence>
<dbReference type="AlphaFoldDB" id="A0A540L9Y0"/>
<keyword evidence="2" id="KW-1185">Reference proteome</keyword>
<organism evidence="1 2">
    <name type="scientific">Malus baccata</name>
    <name type="common">Siberian crab apple</name>
    <name type="synonym">Pyrus baccata</name>
    <dbReference type="NCBI Taxonomy" id="106549"/>
    <lineage>
        <taxon>Eukaryota</taxon>
        <taxon>Viridiplantae</taxon>
        <taxon>Streptophyta</taxon>
        <taxon>Embryophyta</taxon>
        <taxon>Tracheophyta</taxon>
        <taxon>Spermatophyta</taxon>
        <taxon>Magnoliopsida</taxon>
        <taxon>eudicotyledons</taxon>
        <taxon>Gunneridae</taxon>
        <taxon>Pentapetalae</taxon>
        <taxon>rosids</taxon>
        <taxon>fabids</taxon>
        <taxon>Rosales</taxon>
        <taxon>Rosaceae</taxon>
        <taxon>Amygdaloideae</taxon>
        <taxon>Maleae</taxon>
        <taxon>Malus</taxon>
    </lineage>
</organism>
<evidence type="ECO:0000313" key="2">
    <source>
        <dbReference type="Proteomes" id="UP000315295"/>
    </source>
</evidence>
<protein>
    <submittedName>
        <fullName evidence="1">Uncharacterized protein</fullName>
    </submittedName>
</protein>
<reference evidence="1 2" key="1">
    <citation type="journal article" date="2019" name="G3 (Bethesda)">
        <title>Sequencing of a Wild Apple (Malus baccata) Genome Unravels the Differences Between Cultivated and Wild Apple Species Regarding Disease Resistance and Cold Tolerance.</title>
        <authorList>
            <person name="Chen X."/>
        </authorList>
    </citation>
    <scope>NUCLEOTIDE SEQUENCE [LARGE SCALE GENOMIC DNA]</scope>
    <source>
        <strain evidence="2">cv. Shandingzi</strain>
        <tissue evidence="1">Leaves</tissue>
    </source>
</reference>